<feature type="region of interest" description="Disordered" evidence="1">
    <location>
        <begin position="1546"/>
        <end position="1570"/>
    </location>
</feature>
<keyword evidence="2" id="KW-1133">Transmembrane helix</keyword>
<accession>A0A1G1Y1B5</accession>
<reference evidence="4 5" key="1">
    <citation type="journal article" date="2016" name="Nat. Commun.">
        <title>Thousands of microbial genomes shed light on interconnected biogeochemical processes in an aquifer system.</title>
        <authorList>
            <person name="Anantharaman K."/>
            <person name="Brown C.T."/>
            <person name="Hug L.A."/>
            <person name="Sharon I."/>
            <person name="Castelle C.J."/>
            <person name="Probst A.J."/>
            <person name="Thomas B.C."/>
            <person name="Singh A."/>
            <person name="Wilkins M.J."/>
            <person name="Karaoz U."/>
            <person name="Brodie E.L."/>
            <person name="Williams K.H."/>
            <person name="Hubbard S.S."/>
            <person name="Banfield J.F."/>
        </authorList>
    </citation>
    <scope>NUCLEOTIDE SEQUENCE [LARGE SCALE GENOMIC DNA]</scope>
</reference>
<feature type="transmembrane region" description="Helical" evidence="2">
    <location>
        <begin position="1792"/>
        <end position="1811"/>
    </location>
</feature>
<feature type="compositionally biased region" description="Low complexity" evidence="1">
    <location>
        <begin position="1699"/>
        <end position="1713"/>
    </location>
</feature>
<dbReference type="InterPro" id="IPR036465">
    <property type="entry name" value="vWFA_dom_sf"/>
</dbReference>
<sequence length="1841" mass="192430">MVSTFHSKRVKAKRAEKLLRLSSSVVIFLMVFSLLPPLNFAQAASSVSGFPDNFGIGDTDVSDIPNWDEENLDSDSATLAKAATVSGEDTASPDGAQFAKINEGEWICRSVDATGFSSLTLSYYWRGDADAENNEDGVIEYKIGGTSCTSGGSSWTTVASHELDDGNNNVHEDWSSIQSVSLPNNLNGFVRFRNDANSSNEYFRVDGVDIQGEPPVEPAVNPPLGQSCGLDVALVLDSSGSISTTELTQMKDAFESFVSAFLPETPTQFSVTDFDTTASVLQSFTDDTVLINLAINSPTSGGSTNWEDGLLKAQDTLAASRGDVPNLVVFASDGNPNRLGTAGTSATEAEAVQAAVLVANDIKTAGTRIITLGIGNDLDAANLEDISSADAVITSGFDTLAASLATLASELCGGTITVKKLVDADGTLDTSDDQSPASGWSFDVLGSPSDPDSVLTGDDGFTPSVEVEAGTYSVTETTQPGYELLSAVCTINDVEVGTENFSVSASDIVACTFINHQIQKPVITLSGPNPDTIIVNPGPYVDPGYSAFDLEDGDLTSSVEVTGTVDTTSSGSYTLYYNVTDSDLLAADEVTRTVNVNNPPSQCSDGVDNDEDGTIDFAGGPNQEPADTSCDNSEDNDENSPPVITVEPELVTLTLGGSFDPLAGVTVTDAEDEPDPSASVGGDSVDPNTIGDYVVTYDATDSDGAAASQKTRTVQVRAQCADGIDNDGDGQIDSADNGCGIDDPTDNDENTPPIISLTGSDVIELVVGDTYTELGATADDAEDGNGLIVTDINSSAVNTGAVGAYSVFYNFTDSDGSAATQVIRTVNVSPLPQCSDEEDNDEDGLTDSADPACHTDGDPENSESYDPNLNDESNDPIPACADGVDNDEDGLTDLADPGCESSDDDDEFNPPQCSDSSDNDDDGLTDSADPACHTDGNAQNSESYDPSLNDESDDPAQCADGLDNDQDELTDSSDPGCWTDPNDSETYNAADDSESQDPQDDVCANIEGVQTQVPSGMVLEEGDQCVTPELMCQGSDTYTLNADFDQGTLINVTHTPSDQLQLSENINTFNFIWVAVSTKGTVVKINTDTGEIVGEYKTSPTSHGNGDPSRTTVDKDGSVWLSNRSDVYEGAGSVVHIGLVENGQCEDRNSNGLIDTSTAQNDIKAWTDASGARSVATAADECIVHYVKVPTSSGTRHVSVDSDNNVWVAGYYSKNFDLIKGGKWNVPGSGTIIRSESSVGYGGYGGLIDSNGVIWSAANLLRWDTANPLTGSNGGNWTGFDHSSYGLCIDSNGNVFNTEYGPTVYKHGPDGTLLDTFGHGTSYAQGCVVDGNNDLWIAGSLSGSTVDHLKNDGTYVGSVPVGYGPTGVAVDANGKIWSTNYSDGTVSRIDPTAGPIGADAVTPVGAVDFTSVSLGGNPYNYSDMTGSTLSGMAESGTWTVVHDGEVGTFPWESITWNASVPSGANLSVTVATSDDGSTFGAPQTVTSGQDLTALTSRYLKVVVSLERSSEGQSPVLLDLSVNRDCGDEETDVCQNLDGVQTSVPEGFTESGGQCTQTPPPPGGGGGGGGGGASFLIIHSENTGDKTSQTVLVTWFTNHPATSRVVYDTVSHTALGPLPNYGYAFSTIEDPALVTFHSALITGLLPDTTYYFRPISHGSPEVYGIELSSTTISAPLTTPEEPTPTPEPSPTGPETPPAGPTEETPPTGGTGIVAGAETAPAEEGTVAGVEYQELAQASPTPTPTPEPTVAPTPEPEATPAASSNCNFYIWLFFILNLIAVGVAAYVHKDNPVVWQKFLWLIGLALALVPLIWYPQCWLWMWLLATLVIIIVLASLKTSNNQN</sequence>
<dbReference type="SUPFAM" id="SSF101898">
    <property type="entry name" value="NHL repeat"/>
    <property type="match status" value="1"/>
</dbReference>
<comment type="caution">
    <text evidence="4">The sequence shown here is derived from an EMBL/GenBank/DDBJ whole genome shotgun (WGS) entry which is preliminary data.</text>
</comment>
<dbReference type="SMART" id="SM00327">
    <property type="entry name" value="VWA"/>
    <property type="match status" value="1"/>
</dbReference>
<feature type="compositionally biased region" description="Polar residues" evidence="1">
    <location>
        <begin position="1098"/>
        <end position="1111"/>
    </location>
</feature>
<feature type="region of interest" description="Disordered" evidence="1">
    <location>
        <begin position="1734"/>
        <end position="1756"/>
    </location>
</feature>
<dbReference type="Pfam" id="PF00092">
    <property type="entry name" value="VWA"/>
    <property type="match status" value="1"/>
</dbReference>
<dbReference type="GO" id="GO:0046872">
    <property type="term" value="F:metal ion binding"/>
    <property type="evidence" value="ECO:0007669"/>
    <property type="project" value="InterPro"/>
</dbReference>
<dbReference type="InterPro" id="IPR011042">
    <property type="entry name" value="6-blade_b-propeller_TolB-like"/>
</dbReference>
<keyword evidence="2" id="KW-0812">Transmembrane</keyword>
<dbReference type="PANTHER" id="PTHR24020">
    <property type="entry name" value="COLLAGEN ALPHA"/>
    <property type="match status" value="1"/>
</dbReference>
<dbReference type="InterPro" id="IPR050525">
    <property type="entry name" value="ECM_Assembly_Org"/>
</dbReference>
<dbReference type="Gene3D" id="2.60.40.10">
    <property type="entry name" value="Immunoglobulins"/>
    <property type="match status" value="3"/>
</dbReference>
<dbReference type="CDD" id="cd00198">
    <property type="entry name" value="vWFA"/>
    <property type="match status" value="1"/>
</dbReference>
<dbReference type="InterPro" id="IPR008963">
    <property type="entry name" value="Purple_acid_Pase-like_N"/>
</dbReference>
<dbReference type="GO" id="GO:0003993">
    <property type="term" value="F:acid phosphatase activity"/>
    <property type="evidence" value="ECO:0007669"/>
    <property type="project" value="InterPro"/>
</dbReference>
<feature type="transmembrane region" description="Helical" evidence="2">
    <location>
        <begin position="1817"/>
        <end position="1834"/>
    </location>
</feature>
<feature type="compositionally biased region" description="Acidic residues" evidence="1">
    <location>
        <begin position="962"/>
        <end position="971"/>
    </location>
</feature>
<feature type="compositionally biased region" description="Pro residues" evidence="1">
    <location>
        <begin position="1739"/>
        <end position="1755"/>
    </location>
</feature>
<dbReference type="Proteomes" id="UP000178240">
    <property type="component" value="Unassembled WGS sequence"/>
</dbReference>
<dbReference type="SUPFAM" id="SSF49363">
    <property type="entry name" value="Purple acid phosphatase, N-terminal domain"/>
    <property type="match status" value="1"/>
</dbReference>
<dbReference type="InterPro" id="IPR013783">
    <property type="entry name" value="Ig-like_fold"/>
</dbReference>
<keyword evidence="2" id="KW-0472">Membrane</keyword>
<evidence type="ECO:0000313" key="4">
    <source>
        <dbReference type="EMBL" id="OGY45367.1"/>
    </source>
</evidence>
<evidence type="ECO:0000256" key="1">
    <source>
        <dbReference type="SAM" id="MobiDB-lite"/>
    </source>
</evidence>
<proteinExistence type="predicted"/>
<feature type="domain" description="VWFA" evidence="3">
    <location>
        <begin position="231"/>
        <end position="411"/>
    </location>
</feature>
<feature type="compositionally biased region" description="Acidic residues" evidence="1">
    <location>
        <begin position="835"/>
        <end position="845"/>
    </location>
</feature>
<dbReference type="Pfam" id="PF16403">
    <property type="entry name" value="Bact_surface_Ig-like"/>
    <property type="match status" value="3"/>
</dbReference>
<dbReference type="PROSITE" id="PS50234">
    <property type="entry name" value="VWFA"/>
    <property type="match status" value="1"/>
</dbReference>
<dbReference type="InterPro" id="IPR032179">
    <property type="entry name" value="Cry22Aa_Ig-like"/>
</dbReference>
<dbReference type="Gene3D" id="2.130.10.10">
    <property type="entry name" value="YVTN repeat-like/Quinoprotein amine dehydrogenase"/>
    <property type="match status" value="1"/>
</dbReference>
<dbReference type="Gene3D" id="3.40.50.410">
    <property type="entry name" value="von Willebrand factor, type A domain"/>
    <property type="match status" value="1"/>
</dbReference>
<evidence type="ECO:0000259" key="3">
    <source>
        <dbReference type="PROSITE" id="PS50234"/>
    </source>
</evidence>
<feature type="transmembrane region" description="Helical" evidence="2">
    <location>
        <begin position="1766"/>
        <end position="1785"/>
    </location>
</feature>
<dbReference type="EMBL" id="MHIE01000022">
    <property type="protein sequence ID" value="OGY45367.1"/>
    <property type="molecule type" value="Genomic_DNA"/>
</dbReference>
<feature type="region of interest" description="Disordered" evidence="1">
    <location>
        <begin position="596"/>
        <end position="643"/>
    </location>
</feature>
<organism evidence="4 5">
    <name type="scientific">Candidatus Buchananbacteria bacterium RIFCSPHIGHO2_01_FULL_44_11</name>
    <dbReference type="NCBI Taxonomy" id="1797535"/>
    <lineage>
        <taxon>Bacteria</taxon>
        <taxon>Candidatus Buchananiibacteriota</taxon>
    </lineage>
</organism>
<feature type="compositionally biased region" description="Acidic residues" evidence="1">
    <location>
        <begin position="991"/>
        <end position="1000"/>
    </location>
</feature>
<dbReference type="Gene3D" id="2.60.40.380">
    <property type="entry name" value="Purple acid phosphatase-like, N-terminal"/>
    <property type="match status" value="1"/>
</dbReference>
<dbReference type="Gene3D" id="2.120.10.30">
    <property type="entry name" value="TolB, C-terminal domain"/>
    <property type="match status" value="1"/>
</dbReference>
<protein>
    <recommendedName>
        <fullName evidence="3">VWFA domain-containing protein</fullName>
    </recommendedName>
</protein>
<dbReference type="SUPFAM" id="SSF53300">
    <property type="entry name" value="vWA-like"/>
    <property type="match status" value="1"/>
</dbReference>
<feature type="region of interest" description="Disordered" evidence="1">
    <location>
        <begin position="667"/>
        <end position="688"/>
    </location>
</feature>
<evidence type="ECO:0000313" key="5">
    <source>
        <dbReference type="Proteomes" id="UP000178240"/>
    </source>
</evidence>
<dbReference type="InterPro" id="IPR015943">
    <property type="entry name" value="WD40/YVTN_repeat-like_dom_sf"/>
</dbReference>
<feature type="region of interest" description="Disordered" evidence="1">
    <location>
        <begin position="830"/>
        <end position="1000"/>
    </location>
</feature>
<dbReference type="InterPro" id="IPR002035">
    <property type="entry name" value="VWF_A"/>
</dbReference>
<feature type="region of interest" description="Disordered" evidence="1">
    <location>
        <begin position="1096"/>
        <end position="1116"/>
    </location>
</feature>
<evidence type="ECO:0000256" key="2">
    <source>
        <dbReference type="SAM" id="Phobius"/>
    </source>
</evidence>
<feature type="compositionally biased region" description="Pro residues" evidence="1">
    <location>
        <begin position="1680"/>
        <end position="1698"/>
    </location>
</feature>
<feature type="region of interest" description="Disordered" evidence="1">
    <location>
        <begin position="1673"/>
        <end position="1713"/>
    </location>
</feature>
<feature type="compositionally biased region" description="Polar residues" evidence="1">
    <location>
        <begin position="936"/>
        <end position="946"/>
    </location>
</feature>
<gene>
    <name evidence="4" type="ORF">A2744_02855</name>
</gene>
<name>A0A1G1Y1B5_9BACT</name>